<dbReference type="InterPro" id="IPR041078">
    <property type="entry name" value="Plavaka"/>
</dbReference>
<feature type="non-terminal residue" evidence="1">
    <location>
        <position position="234"/>
    </location>
</feature>
<dbReference type="EMBL" id="KN833720">
    <property type="protein sequence ID" value="KIK24091.1"/>
    <property type="molecule type" value="Genomic_DNA"/>
</dbReference>
<dbReference type="Pfam" id="PF18759">
    <property type="entry name" value="Plavaka"/>
    <property type="match status" value="1"/>
</dbReference>
<proteinExistence type="predicted"/>
<evidence type="ECO:0000313" key="1">
    <source>
        <dbReference type="EMBL" id="KIK24091.1"/>
    </source>
</evidence>
<name>A0A0C9Z4S7_9AGAM</name>
<evidence type="ECO:0000313" key="2">
    <source>
        <dbReference type="Proteomes" id="UP000054018"/>
    </source>
</evidence>
<dbReference type="STRING" id="765257.A0A0C9Z4S7"/>
<dbReference type="AlphaFoldDB" id="A0A0C9Z4S7"/>
<dbReference type="HOGENOM" id="CLU_103601_0_0_1"/>
<reference evidence="1 2" key="1">
    <citation type="submission" date="2014-04" db="EMBL/GenBank/DDBJ databases">
        <authorList>
            <consortium name="DOE Joint Genome Institute"/>
            <person name="Kuo A."/>
            <person name="Kohler A."/>
            <person name="Costa M.D."/>
            <person name="Nagy L.G."/>
            <person name="Floudas D."/>
            <person name="Copeland A."/>
            <person name="Barry K.W."/>
            <person name="Cichocki N."/>
            <person name="Veneault-Fourrey C."/>
            <person name="LaButti K."/>
            <person name="Lindquist E.A."/>
            <person name="Lipzen A."/>
            <person name="Lundell T."/>
            <person name="Morin E."/>
            <person name="Murat C."/>
            <person name="Sun H."/>
            <person name="Tunlid A."/>
            <person name="Henrissat B."/>
            <person name="Grigoriev I.V."/>
            <person name="Hibbett D.S."/>
            <person name="Martin F."/>
            <person name="Nordberg H.P."/>
            <person name="Cantor M.N."/>
            <person name="Hua S.X."/>
        </authorList>
    </citation>
    <scope>NUCLEOTIDE SEQUENCE [LARGE SCALE GENOMIC DNA]</scope>
    <source>
        <strain evidence="1 2">441</strain>
    </source>
</reference>
<keyword evidence="2" id="KW-1185">Reference proteome</keyword>
<gene>
    <name evidence="1" type="ORF">PISMIDRAFT_83424</name>
</gene>
<accession>A0A0C9Z4S7</accession>
<dbReference type="Proteomes" id="UP000054018">
    <property type="component" value="Unassembled WGS sequence"/>
</dbReference>
<organism evidence="1 2">
    <name type="scientific">Pisolithus microcarpus 441</name>
    <dbReference type="NCBI Taxonomy" id="765257"/>
    <lineage>
        <taxon>Eukaryota</taxon>
        <taxon>Fungi</taxon>
        <taxon>Dikarya</taxon>
        <taxon>Basidiomycota</taxon>
        <taxon>Agaricomycotina</taxon>
        <taxon>Agaricomycetes</taxon>
        <taxon>Agaricomycetidae</taxon>
        <taxon>Boletales</taxon>
        <taxon>Sclerodermatineae</taxon>
        <taxon>Pisolithaceae</taxon>
        <taxon>Pisolithus</taxon>
    </lineage>
</organism>
<reference evidence="2" key="2">
    <citation type="submission" date="2015-01" db="EMBL/GenBank/DDBJ databases">
        <title>Evolutionary Origins and Diversification of the Mycorrhizal Mutualists.</title>
        <authorList>
            <consortium name="DOE Joint Genome Institute"/>
            <consortium name="Mycorrhizal Genomics Consortium"/>
            <person name="Kohler A."/>
            <person name="Kuo A."/>
            <person name="Nagy L.G."/>
            <person name="Floudas D."/>
            <person name="Copeland A."/>
            <person name="Barry K.W."/>
            <person name="Cichocki N."/>
            <person name="Veneault-Fourrey C."/>
            <person name="LaButti K."/>
            <person name="Lindquist E.A."/>
            <person name="Lipzen A."/>
            <person name="Lundell T."/>
            <person name="Morin E."/>
            <person name="Murat C."/>
            <person name="Riley R."/>
            <person name="Ohm R."/>
            <person name="Sun H."/>
            <person name="Tunlid A."/>
            <person name="Henrissat B."/>
            <person name="Grigoriev I.V."/>
            <person name="Hibbett D.S."/>
            <person name="Martin F."/>
        </authorList>
    </citation>
    <scope>NUCLEOTIDE SEQUENCE [LARGE SCALE GENOMIC DNA]</scope>
    <source>
        <strain evidence="2">441</strain>
    </source>
</reference>
<dbReference type="OrthoDB" id="3199698at2759"/>
<protein>
    <submittedName>
        <fullName evidence="1">Unplaced genomic scaffold scaffold_36, whole genome shotgun sequence</fullName>
    </submittedName>
</protein>
<sequence length="234" mass="27454">MAKPEVMLFGDGHYQHVIYGLGPYIADYEEQALLTCIVHNWCPQCLAYRSNLDNDNVLHRCRNHVEMLISEFAFDVLWDEYGIVGELVPFTNDFLHADIYKLIAPDLLHQIIKGAFKDHLVEWVEKYLRLTHGDSRANEILDDIDQQIAAVAPFPRLQRFPQGRHFKQWTGNDSKALMKVYLPAIEGHVPKEIVCTFRAFLEFFYIVQWNILMEKDLDNLDEALAQFYQYREVF</sequence>